<keyword evidence="3" id="KW-0456">Lyase</keyword>
<comment type="caution">
    <text evidence="5">The sequence shown here is derived from an EMBL/GenBank/DDBJ whole genome shotgun (WGS) entry which is preliminary data.</text>
</comment>
<dbReference type="EMBL" id="JACETL010000066">
    <property type="protein sequence ID" value="MBA4692980.1"/>
    <property type="molecule type" value="Genomic_DNA"/>
</dbReference>
<dbReference type="AlphaFoldDB" id="A0A838Y0F4"/>
<dbReference type="PANTHER" id="PTHR23309">
    <property type="entry name" value="3-HYDROXYACYL-COA DEHYROGENASE"/>
    <property type="match status" value="1"/>
</dbReference>
<dbReference type="InterPro" id="IPR008927">
    <property type="entry name" value="6-PGluconate_DH-like_C_sf"/>
</dbReference>
<evidence type="ECO:0000256" key="3">
    <source>
        <dbReference type="ARBA" id="ARBA00023239"/>
    </source>
</evidence>
<gene>
    <name evidence="5" type="ORF">H2072_04460</name>
</gene>
<keyword evidence="2" id="KW-0413">Isomerase</keyword>
<evidence type="ECO:0000256" key="2">
    <source>
        <dbReference type="ARBA" id="ARBA00023235"/>
    </source>
</evidence>
<keyword evidence="4" id="KW-0511">Multifunctional enzyme</keyword>
<proteinExistence type="predicted"/>
<organism evidence="5 6">
    <name type="scientific">SAR86 cluster bacterium</name>
    <dbReference type="NCBI Taxonomy" id="2030880"/>
    <lineage>
        <taxon>Bacteria</taxon>
        <taxon>Pseudomonadati</taxon>
        <taxon>Pseudomonadota</taxon>
        <taxon>Gammaproteobacteria</taxon>
        <taxon>SAR86 cluster</taxon>
    </lineage>
</organism>
<sequence>DIVYINGYGFPIWRGGPMFYANQLGLEEVIKKMDIFSDLDKEFWKPAPLLQKLADQSATFGEAPAVEDRTELLSFKEANMGGV</sequence>
<dbReference type="GO" id="GO:0016853">
    <property type="term" value="F:isomerase activity"/>
    <property type="evidence" value="ECO:0007669"/>
    <property type="project" value="UniProtKB-KW"/>
</dbReference>
<name>A0A838Y0F4_9GAMM</name>
<evidence type="ECO:0000313" key="5">
    <source>
        <dbReference type="EMBL" id="MBA4692980.1"/>
    </source>
</evidence>
<dbReference type="GO" id="GO:0016491">
    <property type="term" value="F:oxidoreductase activity"/>
    <property type="evidence" value="ECO:0007669"/>
    <property type="project" value="UniProtKB-KW"/>
</dbReference>
<dbReference type="SUPFAM" id="SSF48179">
    <property type="entry name" value="6-phosphogluconate dehydrogenase C-terminal domain-like"/>
    <property type="match status" value="1"/>
</dbReference>
<accession>A0A838Y0F4</accession>
<protein>
    <submittedName>
        <fullName evidence="5">3-hydroxyacyl-CoA dehydrogenase</fullName>
    </submittedName>
</protein>
<dbReference type="Proteomes" id="UP000551848">
    <property type="component" value="Unassembled WGS sequence"/>
</dbReference>
<evidence type="ECO:0000256" key="1">
    <source>
        <dbReference type="ARBA" id="ARBA00023002"/>
    </source>
</evidence>
<keyword evidence="1" id="KW-0560">Oxidoreductase</keyword>
<evidence type="ECO:0000256" key="4">
    <source>
        <dbReference type="ARBA" id="ARBA00023268"/>
    </source>
</evidence>
<evidence type="ECO:0000313" key="6">
    <source>
        <dbReference type="Proteomes" id="UP000551848"/>
    </source>
</evidence>
<dbReference type="Gene3D" id="1.10.1040.10">
    <property type="entry name" value="N-(1-d-carboxylethyl)-l-norvaline Dehydrogenase, domain 2"/>
    <property type="match status" value="1"/>
</dbReference>
<dbReference type="GO" id="GO:0016829">
    <property type="term" value="F:lyase activity"/>
    <property type="evidence" value="ECO:0007669"/>
    <property type="project" value="UniProtKB-KW"/>
</dbReference>
<reference evidence="5 6" key="1">
    <citation type="submission" date="2020-06" db="EMBL/GenBank/DDBJ databases">
        <title>Dysbiosis in marine aquaculture revealed through microbiome analysis: reverse ecology for environmental sustainability.</title>
        <authorList>
            <person name="Haro-Moreno J.M."/>
            <person name="Coutinho F.H."/>
            <person name="Zaragoza-Solas A."/>
            <person name="Picazo A."/>
            <person name="Almagro-Moreno S."/>
            <person name="Lopez-Perez M."/>
        </authorList>
    </citation>
    <scope>NUCLEOTIDE SEQUENCE [LARGE SCALE GENOMIC DNA]</scope>
    <source>
        <strain evidence="5">MCMED-G41</strain>
    </source>
</reference>
<feature type="non-terminal residue" evidence="5">
    <location>
        <position position="1"/>
    </location>
</feature>
<dbReference type="InterPro" id="IPR013328">
    <property type="entry name" value="6PGD_dom2"/>
</dbReference>